<dbReference type="Pfam" id="PF01288">
    <property type="entry name" value="HPPK"/>
    <property type="match status" value="1"/>
</dbReference>
<keyword evidence="8" id="KW-0289">Folate biosynthesis</keyword>
<feature type="domain" description="7,8-dihydro-6-hydroxymethylpterin-pyrophosphokinase" evidence="9">
    <location>
        <begin position="6"/>
        <end position="132"/>
    </location>
</feature>
<evidence type="ECO:0000256" key="8">
    <source>
        <dbReference type="ARBA" id="ARBA00022909"/>
    </source>
</evidence>
<keyword evidence="4 10" id="KW-0808">Transferase</keyword>
<dbReference type="Gene3D" id="3.30.70.560">
    <property type="entry name" value="7,8-Dihydro-6-hydroxymethylpterin-pyrophosphokinase HPPK"/>
    <property type="match status" value="1"/>
</dbReference>
<accession>A0ABS3AVN5</accession>
<proteinExistence type="predicted"/>
<dbReference type="PANTHER" id="PTHR43071">
    <property type="entry name" value="2-AMINO-4-HYDROXY-6-HYDROXYMETHYLDIHYDROPTERIDINE PYROPHOSPHOKINASE"/>
    <property type="match status" value="1"/>
</dbReference>
<evidence type="ECO:0000256" key="1">
    <source>
        <dbReference type="ARBA" id="ARBA00000198"/>
    </source>
</evidence>
<evidence type="ECO:0000259" key="9">
    <source>
        <dbReference type="Pfam" id="PF01288"/>
    </source>
</evidence>
<evidence type="ECO:0000256" key="7">
    <source>
        <dbReference type="ARBA" id="ARBA00022840"/>
    </source>
</evidence>
<keyword evidence="11" id="KW-1185">Reference proteome</keyword>
<name>A0ABS3AVN5_9FIRM</name>
<evidence type="ECO:0000256" key="2">
    <source>
        <dbReference type="ARBA" id="ARBA00005051"/>
    </source>
</evidence>
<evidence type="ECO:0000256" key="5">
    <source>
        <dbReference type="ARBA" id="ARBA00022741"/>
    </source>
</evidence>
<organism evidence="10 11">
    <name type="scientific">Sulfobacillus acidophilus</name>
    <dbReference type="NCBI Taxonomy" id="53633"/>
    <lineage>
        <taxon>Bacteria</taxon>
        <taxon>Bacillati</taxon>
        <taxon>Bacillota</taxon>
        <taxon>Clostridia</taxon>
        <taxon>Eubacteriales</taxon>
        <taxon>Clostridiales Family XVII. Incertae Sedis</taxon>
        <taxon>Sulfobacillus</taxon>
    </lineage>
</organism>
<dbReference type="EMBL" id="JAFITA010000008">
    <property type="protein sequence ID" value="MBN4077422.1"/>
    <property type="molecule type" value="Genomic_DNA"/>
</dbReference>
<evidence type="ECO:0000256" key="4">
    <source>
        <dbReference type="ARBA" id="ARBA00022679"/>
    </source>
</evidence>
<dbReference type="NCBIfam" id="TIGR01498">
    <property type="entry name" value="folK"/>
    <property type="match status" value="1"/>
</dbReference>
<evidence type="ECO:0000313" key="11">
    <source>
        <dbReference type="Proteomes" id="UP000765003"/>
    </source>
</evidence>
<comment type="pathway">
    <text evidence="2">Cofactor biosynthesis; tetrahydrofolate biosynthesis; 2-amino-4-hydroxy-6-hydroxymethyl-7,8-dihydropteridine diphosphate from 7,8-dihydroneopterin triphosphate: step 4/4.</text>
</comment>
<gene>
    <name evidence="10" type="primary">folK</name>
    <name evidence="10" type="ORF">JYT19_00765</name>
</gene>
<reference evidence="10" key="1">
    <citation type="submission" date="2021-02" db="EMBL/GenBank/DDBJ databases">
        <title>Activity-based single-cell genomes from oceanic crustal fluid captures similar information to metagenomic and metatranscriptomic surveys with orders of magnitude less sampling.</title>
        <authorList>
            <person name="D'Angelo T.S."/>
            <person name="Orcutt B.N."/>
        </authorList>
    </citation>
    <scope>NUCLEOTIDE SEQUENCE [LARGE SCALE GENOMIC DNA]</scope>
    <source>
        <strain evidence="10">AH-315-E05</strain>
    </source>
</reference>
<dbReference type="EC" id="2.7.6.3" evidence="3"/>
<keyword evidence="5" id="KW-0547">Nucleotide-binding</keyword>
<evidence type="ECO:0000256" key="6">
    <source>
        <dbReference type="ARBA" id="ARBA00022777"/>
    </source>
</evidence>
<protein>
    <recommendedName>
        <fullName evidence="3">2-amino-4-hydroxy-6-hydroxymethyldihydropteridine diphosphokinase</fullName>
        <ecNumber evidence="3">2.7.6.3</ecNumber>
    </recommendedName>
</protein>
<keyword evidence="7" id="KW-0067">ATP-binding</keyword>
<dbReference type="InterPro" id="IPR035907">
    <property type="entry name" value="Hppk_sf"/>
</dbReference>
<dbReference type="PANTHER" id="PTHR43071:SF1">
    <property type="entry name" value="2-AMINO-4-HYDROXY-6-HYDROXYMETHYLDIHYDROPTERIDINE PYROPHOSPHOKINASE"/>
    <property type="match status" value="1"/>
</dbReference>
<dbReference type="SUPFAM" id="SSF55083">
    <property type="entry name" value="6-hydroxymethyl-7,8-dihydropterin pyrophosphokinase, HPPK"/>
    <property type="match status" value="1"/>
</dbReference>
<comment type="catalytic activity">
    <reaction evidence="1">
        <text>6-hydroxymethyl-7,8-dihydropterin + ATP = (7,8-dihydropterin-6-yl)methyl diphosphate + AMP + H(+)</text>
        <dbReference type="Rhea" id="RHEA:11412"/>
        <dbReference type="ChEBI" id="CHEBI:15378"/>
        <dbReference type="ChEBI" id="CHEBI:30616"/>
        <dbReference type="ChEBI" id="CHEBI:44841"/>
        <dbReference type="ChEBI" id="CHEBI:72950"/>
        <dbReference type="ChEBI" id="CHEBI:456215"/>
        <dbReference type="EC" id="2.7.6.3"/>
    </reaction>
</comment>
<evidence type="ECO:0000313" key="10">
    <source>
        <dbReference type="EMBL" id="MBN4077422.1"/>
    </source>
</evidence>
<sequence>MANYLIGAGSSFLQGCSKIQQAYFLISKNSNIKIVGESIIYANPPQGCRDYFLYNNAVFAIKTNLTPEALLLFLRSVEQKLGRMRAFINAPRSIDLDILWCKNLKRASKDLNIPLNNLFNRSFALIPAIEAAKKAKIKLELEFTQAFEKLNIESRFKTPDQNLL</sequence>
<dbReference type="InterPro" id="IPR000550">
    <property type="entry name" value="Hppk"/>
</dbReference>
<dbReference type="Proteomes" id="UP000765003">
    <property type="component" value="Unassembled WGS sequence"/>
</dbReference>
<keyword evidence="6" id="KW-0418">Kinase</keyword>
<dbReference type="GO" id="GO:0003848">
    <property type="term" value="F:2-amino-4-hydroxy-6-hydroxymethyldihydropteridine diphosphokinase activity"/>
    <property type="evidence" value="ECO:0007669"/>
    <property type="project" value="UniProtKB-EC"/>
</dbReference>
<comment type="caution">
    <text evidence="10">The sequence shown here is derived from an EMBL/GenBank/DDBJ whole genome shotgun (WGS) entry which is preliminary data.</text>
</comment>
<dbReference type="CDD" id="cd00483">
    <property type="entry name" value="HPPK"/>
    <property type="match status" value="1"/>
</dbReference>
<evidence type="ECO:0000256" key="3">
    <source>
        <dbReference type="ARBA" id="ARBA00013253"/>
    </source>
</evidence>